<gene>
    <name evidence="1" type="ORF">Ocin01_15975</name>
</gene>
<name>A0A1D2MCI2_ORCCI</name>
<dbReference type="AlphaFoldDB" id="A0A1D2MCI2"/>
<keyword evidence="2" id="KW-1185">Reference proteome</keyword>
<proteinExistence type="predicted"/>
<dbReference type="Proteomes" id="UP000094527">
    <property type="component" value="Unassembled WGS sequence"/>
</dbReference>
<protein>
    <submittedName>
        <fullName evidence="1">Uncharacterized protein</fullName>
    </submittedName>
</protein>
<dbReference type="STRING" id="48709.A0A1D2MCI2"/>
<dbReference type="EMBL" id="LJIJ01001835">
    <property type="protein sequence ID" value="ODM90706.1"/>
    <property type="molecule type" value="Genomic_DNA"/>
</dbReference>
<evidence type="ECO:0000313" key="2">
    <source>
        <dbReference type="Proteomes" id="UP000094527"/>
    </source>
</evidence>
<reference evidence="1 2" key="1">
    <citation type="journal article" date="2016" name="Genome Biol. Evol.">
        <title>Gene Family Evolution Reflects Adaptation to Soil Environmental Stressors in the Genome of the Collembolan Orchesella cincta.</title>
        <authorList>
            <person name="Faddeeva-Vakhrusheva A."/>
            <person name="Derks M.F."/>
            <person name="Anvar S.Y."/>
            <person name="Agamennone V."/>
            <person name="Suring W."/>
            <person name="Smit S."/>
            <person name="van Straalen N.M."/>
            <person name="Roelofs D."/>
        </authorList>
    </citation>
    <scope>NUCLEOTIDE SEQUENCE [LARGE SCALE GENOMIC DNA]</scope>
    <source>
        <tissue evidence="1">Mixed pool</tissue>
    </source>
</reference>
<organism evidence="1 2">
    <name type="scientific">Orchesella cincta</name>
    <name type="common">Springtail</name>
    <name type="synonym">Podura cincta</name>
    <dbReference type="NCBI Taxonomy" id="48709"/>
    <lineage>
        <taxon>Eukaryota</taxon>
        <taxon>Metazoa</taxon>
        <taxon>Ecdysozoa</taxon>
        <taxon>Arthropoda</taxon>
        <taxon>Hexapoda</taxon>
        <taxon>Collembola</taxon>
        <taxon>Entomobryomorpha</taxon>
        <taxon>Entomobryoidea</taxon>
        <taxon>Orchesellidae</taxon>
        <taxon>Orchesellinae</taxon>
        <taxon>Orchesella</taxon>
    </lineage>
</organism>
<evidence type="ECO:0000313" key="1">
    <source>
        <dbReference type="EMBL" id="ODM90706.1"/>
    </source>
</evidence>
<comment type="caution">
    <text evidence="1">The sequence shown here is derived from an EMBL/GenBank/DDBJ whole genome shotgun (WGS) entry which is preliminary data.</text>
</comment>
<accession>A0A1D2MCI2</accession>
<sequence length="144" mass="15470">MGPPNHLTEAYVSGALAVVVFRTKGNSGQGFSLSFQGLGSTANSRGVEMVLSNVTGGEMTLLTWNNFSGTTNAIVLTGGHKFVDGYIKVLKLTISEKDFYTCGSENTCLCDSLRIFSFVNNVATQEGLFCNDSSTDPFTKLKEF</sequence>